<comment type="caution">
    <text evidence="2">The sequence shown here is derived from an EMBL/GenBank/DDBJ whole genome shotgun (WGS) entry which is preliminary data.</text>
</comment>
<keyword evidence="1" id="KW-0472">Membrane</keyword>
<proteinExistence type="predicted"/>
<dbReference type="EMBL" id="BAABDL010000101">
    <property type="protein sequence ID" value="GAA4073579.1"/>
    <property type="molecule type" value="Genomic_DNA"/>
</dbReference>
<keyword evidence="1" id="KW-1133">Transmembrane helix</keyword>
<feature type="transmembrane region" description="Helical" evidence="1">
    <location>
        <begin position="209"/>
        <end position="232"/>
    </location>
</feature>
<feature type="transmembrane region" description="Helical" evidence="1">
    <location>
        <begin position="6"/>
        <end position="27"/>
    </location>
</feature>
<keyword evidence="3" id="KW-1185">Reference proteome</keyword>
<protein>
    <recommendedName>
        <fullName evidence="4">Peptidase</fullName>
    </recommendedName>
</protein>
<dbReference type="RefSeq" id="WP_344912506.1">
    <property type="nucleotide sequence ID" value="NZ_BAABDL010000101.1"/>
</dbReference>
<evidence type="ECO:0008006" key="4">
    <source>
        <dbReference type="Google" id="ProtNLM"/>
    </source>
</evidence>
<reference evidence="3" key="1">
    <citation type="journal article" date="2019" name="Int. J. Syst. Evol. Microbiol.">
        <title>The Global Catalogue of Microorganisms (GCM) 10K type strain sequencing project: providing services to taxonomists for standard genome sequencing and annotation.</title>
        <authorList>
            <consortium name="The Broad Institute Genomics Platform"/>
            <consortium name="The Broad Institute Genome Sequencing Center for Infectious Disease"/>
            <person name="Wu L."/>
            <person name="Ma J."/>
        </authorList>
    </citation>
    <scope>NUCLEOTIDE SEQUENCE [LARGE SCALE GENOMIC DNA]</scope>
    <source>
        <strain evidence="3">JCM 17250</strain>
    </source>
</reference>
<name>A0ABP7VSY0_9BACI</name>
<accession>A0ABP7VSY0</accession>
<feature type="transmembrane region" description="Helical" evidence="1">
    <location>
        <begin position="116"/>
        <end position="137"/>
    </location>
</feature>
<organism evidence="2 3">
    <name type="scientific">Amphibacillus indicireducens</name>
    <dbReference type="NCBI Taxonomy" id="1076330"/>
    <lineage>
        <taxon>Bacteria</taxon>
        <taxon>Bacillati</taxon>
        <taxon>Bacillota</taxon>
        <taxon>Bacilli</taxon>
        <taxon>Bacillales</taxon>
        <taxon>Bacillaceae</taxon>
        <taxon>Amphibacillus</taxon>
    </lineage>
</organism>
<evidence type="ECO:0000313" key="2">
    <source>
        <dbReference type="EMBL" id="GAA4073579.1"/>
    </source>
</evidence>
<evidence type="ECO:0000256" key="1">
    <source>
        <dbReference type="SAM" id="Phobius"/>
    </source>
</evidence>
<sequence length="234" mass="27415">MPKVFLITIIFIFVLTVISDIVARIYIYQGKKMTLSTDSYSALMKILNLKQDDLVSEQTDLEIIEAKNYYYHPLKNIIAINDFTSPTVHAHLATLHEAGHYLSINSSEKSRQRFRFSTVVIAFNRLIVIPFFVLSAFLLDYEKGPSTLLFSIATICIIYFAYATILRFYFGLAEERRASRIGLNYIEKNYDQEVFKFAKTTYRLFYLQYFFFTLLIAVAIPFIYLVIFFFYINL</sequence>
<feature type="transmembrane region" description="Helical" evidence="1">
    <location>
        <begin position="149"/>
        <end position="170"/>
    </location>
</feature>
<dbReference type="Proteomes" id="UP001501734">
    <property type="component" value="Unassembled WGS sequence"/>
</dbReference>
<keyword evidence="1" id="KW-0812">Transmembrane</keyword>
<evidence type="ECO:0000313" key="3">
    <source>
        <dbReference type="Proteomes" id="UP001501734"/>
    </source>
</evidence>
<gene>
    <name evidence="2" type="ORF">GCM10022410_18610</name>
</gene>